<accession>A0A2H1EE36</accession>
<evidence type="ECO:0000313" key="2">
    <source>
        <dbReference type="Proteomes" id="UP000231564"/>
    </source>
</evidence>
<protein>
    <submittedName>
        <fullName evidence="1">Uncharacterized protein</fullName>
    </submittedName>
</protein>
<reference evidence="1 2" key="1">
    <citation type="submission" date="2016-11" db="EMBL/GenBank/DDBJ databases">
        <authorList>
            <person name="Jaros S."/>
            <person name="Januszkiewicz K."/>
            <person name="Wedrychowicz H."/>
        </authorList>
    </citation>
    <scope>NUCLEOTIDE SEQUENCE [LARGE SCALE GENOMIC DNA]</scope>
    <source>
        <strain evidence="1">NCIMB 2154T</strain>
    </source>
</reference>
<dbReference type="Pfam" id="PF20391">
    <property type="entry name" value="DUF6686"/>
    <property type="match status" value="1"/>
</dbReference>
<organism evidence="1 2">
    <name type="scientific">Tenacibaculum maritimum NCIMB 2154</name>
    <dbReference type="NCBI Taxonomy" id="1349785"/>
    <lineage>
        <taxon>Bacteria</taxon>
        <taxon>Pseudomonadati</taxon>
        <taxon>Bacteroidota</taxon>
        <taxon>Flavobacteriia</taxon>
        <taxon>Flavobacteriales</taxon>
        <taxon>Flavobacteriaceae</taxon>
        <taxon>Tenacibaculum</taxon>
    </lineage>
</organism>
<dbReference type="OrthoDB" id="1354274at2"/>
<gene>
    <name evidence="1" type="ORF">MARIT_2989</name>
</gene>
<dbReference type="Proteomes" id="UP000231564">
    <property type="component" value="Chromosome MARIT"/>
</dbReference>
<dbReference type="GeneID" id="47724434"/>
<dbReference type="InterPro" id="IPR046508">
    <property type="entry name" value="DUF6686"/>
</dbReference>
<keyword evidence="2" id="KW-1185">Reference proteome</keyword>
<dbReference type="EMBL" id="LT634361">
    <property type="protein sequence ID" value="SFZ84960.1"/>
    <property type="molecule type" value="Genomic_DNA"/>
</dbReference>
<dbReference type="STRING" id="1349785.GCA_000509405_02549"/>
<proteinExistence type="predicted"/>
<dbReference type="AlphaFoldDB" id="A0A2H1EE36"/>
<evidence type="ECO:0000313" key="1">
    <source>
        <dbReference type="EMBL" id="SFZ84960.1"/>
    </source>
</evidence>
<name>A0A2H1EE36_9FLAO</name>
<dbReference type="KEGG" id="tmar:MARIT_2989"/>
<sequence>MENIKRVYNNEIGISFFWRDRNYSEKVQIIFKDIGFHLTTQEIEYFNKYILEAKLQERCSTCEAGRFCRSILLKTPSGKVSMAVSLNELELIEDLLSGTLFQLNLSDYLKDLCKN</sequence>
<dbReference type="RefSeq" id="WP_024740189.1">
    <property type="nucleotide sequence ID" value="NZ_BAUG01000004.1"/>
</dbReference>